<evidence type="ECO:0000313" key="1">
    <source>
        <dbReference type="EMBL" id="CAG8833246.1"/>
    </source>
</evidence>
<feature type="non-terminal residue" evidence="1">
    <location>
        <position position="1"/>
    </location>
</feature>
<accession>A0ABN7WJP0</accession>
<proteinExistence type="predicted"/>
<sequence>ILVLNHQPPLVQTRRRTGENPILNHDIFEIIDLGTFWTNLTTIAKILYPYCKILNNLQRDNAKLIHVIHGFAYLVQLWNNYTDQQLAKKILTQLERRKSS</sequence>
<name>A0ABN7WJP0_GIGMA</name>
<gene>
    <name evidence="1" type="ORF">GMARGA_LOCUS31457</name>
</gene>
<keyword evidence="2" id="KW-1185">Reference proteome</keyword>
<evidence type="ECO:0000313" key="2">
    <source>
        <dbReference type="Proteomes" id="UP000789901"/>
    </source>
</evidence>
<dbReference type="Proteomes" id="UP000789901">
    <property type="component" value="Unassembled WGS sequence"/>
</dbReference>
<organism evidence="1 2">
    <name type="scientific">Gigaspora margarita</name>
    <dbReference type="NCBI Taxonomy" id="4874"/>
    <lineage>
        <taxon>Eukaryota</taxon>
        <taxon>Fungi</taxon>
        <taxon>Fungi incertae sedis</taxon>
        <taxon>Mucoromycota</taxon>
        <taxon>Glomeromycotina</taxon>
        <taxon>Glomeromycetes</taxon>
        <taxon>Diversisporales</taxon>
        <taxon>Gigasporaceae</taxon>
        <taxon>Gigaspora</taxon>
    </lineage>
</organism>
<reference evidence="1 2" key="1">
    <citation type="submission" date="2021-06" db="EMBL/GenBank/DDBJ databases">
        <authorList>
            <person name="Kallberg Y."/>
            <person name="Tangrot J."/>
            <person name="Rosling A."/>
        </authorList>
    </citation>
    <scope>NUCLEOTIDE SEQUENCE [LARGE SCALE GENOMIC DNA]</scope>
    <source>
        <strain evidence="1 2">120-4 pot B 10/14</strain>
    </source>
</reference>
<protein>
    <submittedName>
        <fullName evidence="1">9698_t:CDS:1</fullName>
    </submittedName>
</protein>
<dbReference type="EMBL" id="CAJVQB010046982">
    <property type="protein sequence ID" value="CAG8833246.1"/>
    <property type="molecule type" value="Genomic_DNA"/>
</dbReference>
<comment type="caution">
    <text evidence="1">The sequence shown here is derived from an EMBL/GenBank/DDBJ whole genome shotgun (WGS) entry which is preliminary data.</text>
</comment>